<evidence type="ECO:0000256" key="2">
    <source>
        <dbReference type="ARBA" id="ARBA00012815"/>
    </source>
</evidence>
<dbReference type="GO" id="GO:0006427">
    <property type="term" value="P:histidyl-tRNA aminoacylation"/>
    <property type="evidence" value="ECO:0007669"/>
    <property type="project" value="UniProtKB-UniRule"/>
</dbReference>
<comment type="catalytic activity">
    <reaction evidence="6">
        <text>tRNA(His) + L-histidine + ATP = L-histidyl-tRNA(His) + AMP + diphosphate + H(+)</text>
        <dbReference type="Rhea" id="RHEA:17313"/>
        <dbReference type="Rhea" id="RHEA-COMP:9665"/>
        <dbReference type="Rhea" id="RHEA-COMP:9689"/>
        <dbReference type="ChEBI" id="CHEBI:15378"/>
        <dbReference type="ChEBI" id="CHEBI:30616"/>
        <dbReference type="ChEBI" id="CHEBI:33019"/>
        <dbReference type="ChEBI" id="CHEBI:57595"/>
        <dbReference type="ChEBI" id="CHEBI:78442"/>
        <dbReference type="ChEBI" id="CHEBI:78527"/>
        <dbReference type="ChEBI" id="CHEBI:456215"/>
        <dbReference type="EC" id="6.1.1.21"/>
    </reaction>
</comment>
<dbReference type="InterPro" id="IPR006195">
    <property type="entry name" value="aa-tRNA-synth_II"/>
</dbReference>
<dbReference type="PANTHER" id="PTHR11476">
    <property type="entry name" value="HISTIDYL-TRNA SYNTHETASE"/>
    <property type="match status" value="1"/>
</dbReference>
<feature type="binding site" evidence="8">
    <location>
        <begin position="93"/>
        <end position="95"/>
    </location>
    <ligand>
        <name>L-histidine</name>
        <dbReference type="ChEBI" id="CHEBI:57595"/>
    </ligand>
</feature>
<dbReference type="CDD" id="cd00773">
    <property type="entry name" value="HisRS-like_core"/>
    <property type="match status" value="1"/>
</dbReference>
<keyword evidence="10" id="KW-0436">Ligase</keyword>
<dbReference type="EC" id="6.1.1.21" evidence="2 7"/>
<dbReference type="Proteomes" id="UP000515823">
    <property type="component" value="Chromosome"/>
</dbReference>
<evidence type="ECO:0000256" key="1">
    <source>
        <dbReference type="ARBA" id="ARBA00008226"/>
    </source>
</evidence>
<evidence type="ECO:0000256" key="4">
    <source>
        <dbReference type="ARBA" id="ARBA00022840"/>
    </source>
</evidence>
<dbReference type="AlphaFoldDB" id="A0A7G9G2N9"/>
<evidence type="ECO:0000256" key="3">
    <source>
        <dbReference type="ARBA" id="ARBA00022741"/>
    </source>
</evidence>
<dbReference type="PROSITE" id="PS50862">
    <property type="entry name" value="AA_TRNA_LIGASE_II"/>
    <property type="match status" value="1"/>
</dbReference>
<dbReference type="Pfam" id="PF13393">
    <property type="entry name" value="tRNA-synt_His"/>
    <property type="match status" value="1"/>
</dbReference>
<dbReference type="EMBL" id="CP060634">
    <property type="protein sequence ID" value="QNM05071.1"/>
    <property type="molecule type" value="Genomic_DNA"/>
</dbReference>
<evidence type="ECO:0000259" key="9">
    <source>
        <dbReference type="PROSITE" id="PS50862"/>
    </source>
</evidence>
<sequence length="418" mass="46370">MALSKKPVTGMKDILPAEMQVRDYVIGLIQETYKSFGFSHIETPCMENISNLSSKQGGENEKLIFKVLKRGEKLHIPEAQTEADVVDCGMRYDLTVPLSRYYSNNSAQLPAPFKALQMGNVWRADRPQRGRFRQFMQCDIDILGDASCLAEIELMSATTTLLGKLGFSGFKVCFNDRRVLKAMAAYSGFAEKDYDQVFIILDKMDKIGMEGVAAELSENGFAGDAVETYMGLFAELEQAPDSLAYLEKKLDGVVAGGVIAGMRTIIGSVRATASCEFSLVFDPTLVRGMSYYTGSIFEIKMEELGGSVAGGGRYDEMIGKFTGMDTPACGFSIGFERIITILMEKGFQVPQSGARKAYLIEKGMPAETMVKVLAEAKKEREAGIQVLVSNMNKNKKFQKEQLQKEGYGEFREFYKDFQ</sequence>
<dbReference type="InterPro" id="IPR041715">
    <property type="entry name" value="HisRS-like_core"/>
</dbReference>
<dbReference type="PIRSF" id="PIRSF001549">
    <property type="entry name" value="His-tRNA_synth"/>
    <property type="match status" value="1"/>
</dbReference>
<keyword evidence="4" id="KW-0067">ATP-binding</keyword>
<keyword evidence="5" id="KW-0648">Protein biosynthesis</keyword>
<reference evidence="10 11" key="1">
    <citation type="submission" date="2020-08" db="EMBL/GenBank/DDBJ databases">
        <authorList>
            <person name="Liu C."/>
            <person name="Sun Q."/>
        </authorList>
    </citation>
    <scope>NUCLEOTIDE SEQUENCE [LARGE SCALE GENOMIC DNA]</scope>
    <source>
        <strain evidence="10 11">NSJ-38</strain>
    </source>
</reference>
<dbReference type="InterPro" id="IPR015807">
    <property type="entry name" value="His-tRNA-ligase"/>
</dbReference>
<comment type="similarity">
    <text evidence="1">Belongs to the class-II aminoacyl-tRNA synthetase family.</text>
</comment>
<evidence type="ECO:0000313" key="10">
    <source>
        <dbReference type="EMBL" id="QNM05071.1"/>
    </source>
</evidence>
<dbReference type="PANTHER" id="PTHR11476:SF7">
    <property type="entry name" value="HISTIDINE--TRNA LIGASE"/>
    <property type="match status" value="1"/>
</dbReference>
<dbReference type="GO" id="GO:0005737">
    <property type="term" value="C:cytoplasm"/>
    <property type="evidence" value="ECO:0007669"/>
    <property type="project" value="UniProtKB-UniRule"/>
</dbReference>
<dbReference type="KEGG" id="qdo:H9Q78_11535"/>
<dbReference type="InterPro" id="IPR045864">
    <property type="entry name" value="aa-tRNA-synth_II/BPL/LPL"/>
</dbReference>
<evidence type="ECO:0000256" key="5">
    <source>
        <dbReference type="ARBA" id="ARBA00022917"/>
    </source>
</evidence>
<organism evidence="10 11">
    <name type="scientific">Qiania dongpingensis</name>
    <dbReference type="NCBI Taxonomy" id="2763669"/>
    <lineage>
        <taxon>Bacteria</taxon>
        <taxon>Bacillati</taxon>
        <taxon>Bacillota</taxon>
        <taxon>Clostridia</taxon>
        <taxon>Lachnospirales</taxon>
        <taxon>Lachnospiraceae</taxon>
        <taxon>Qiania</taxon>
    </lineage>
</organism>
<keyword evidence="11" id="KW-1185">Reference proteome</keyword>
<evidence type="ECO:0000256" key="6">
    <source>
        <dbReference type="ARBA" id="ARBA00047639"/>
    </source>
</evidence>
<name>A0A7G9G2N9_9FIRM</name>
<evidence type="ECO:0000256" key="7">
    <source>
        <dbReference type="NCBIfam" id="TIGR00442"/>
    </source>
</evidence>
<proteinExistence type="inferred from homology"/>
<keyword evidence="3" id="KW-0547">Nucleotide-binding</keyword>
<gene>
    <name evidence="10" type="primary">hisS</name>
    <name evidence="10" type="ORF">H9Q78_11535</name>
</gene>
<dbReference type="GO" id="GO:0016740">
    <property type="term" value="F:transferase activity"/>
    <property type="evidence" value="ECO:0007669"/>
    <property type="project" value="UniProtKB-ARBA"/>
</dbReference>
<dbReference type="SUPFAM" id="SSF55681">
    <property type="entry name" value="Class II aaRS and biotin synthetases"/>
    <property type="match status" value="1"/>
</dbReference>
<dbReference type="RefSeq" id="WP_249301878.1">
    <property type="nucleotide sequence ID" value="NZ_CP060634.1"/>
</dbReference>
<dbReference type="Gene3D" id="3.30.930.10">
    <property type="entry name" value="Bira Bifunctional Protein, Domain 2"/>
    <property type="match status" value="1"/>
</dbReference>
<dbReference type="GO" id="GO:0140096">
    <property type="term" value="F:catalytic activity, acting on a protein"/>
    <property type="evidence" value="ECO:0007669"/>
    <property type="project" value="UniProtKB-ARBA"/>
</dbReference>
<dbReference type="NCBIfam" id="TIGR00442">
    <property type="entry name" value="hisS"/>
    <property type="match status" value="1"/>
</dbReference>
<feature type="binding site" evidence="8">
    <location>
        <position position="137"/>
    </location>
    <ligand>
        <name>L-histidine</name>
        <dbReference type="ChEBI" id="CHEBI:57595"/>
    </ligand>
</feature>
<feature type="domain" description="Aminoacyl-transfer RNA synthetases class-II family profile" evidence="9">
    <location>
        <begin position="1"/>
        <end position="350"/>
    </location>
</feature>
<dbReference type="GO" id="GO:0004821">
    <property type="term" value="F:histidine-tRNA ligase activity"/>
    <property type="evidence" value="ECO:0007669"/>
    <property type="project" value="UniProtKB-UniRule"/>
</dbReference>
<protein>
    <recommendedName>
        <fullName evidence="2 7">Histidine--tRNA ligase</fullName>
        <ecNumber evidence="2 7">6.1.1.21</ecNumber>
    </recommendedName>
</protein>
<feature type="binding site" evidence="8">
    <location>
        <position position="123"/>
    </location>
    <ligand>
        <name>L-histidine</name>
        <dbReference type="ChEBI" id="CHEBI:57595"/>
    </ligand>
</feature>
<evidence type="ECO:0000313" key="11">
    <source>
        <dbReference type="Proteomes" id="UP000515823"/>
    </source>
</evidence>
<dbReference type="InterPro" id="IPR004516">
    <property type="entry name" value="HisRS/HisZ"/>
</dbReference>
<feature type="binding site" evidence="8">
    <location>
        <position position="287"/>
    </location>
    <ligand>
        <name>L-histidine</name>
        <dbReference type="ChEBI" id="CHEBI:57595"/>
    </ligand>
</feature>
<feature type="binding site" evidence="8">
    <location>
        <begin position="291"/>
        <end position="292"/>
    </location>
    <ligand>
        <name>L-histidine</name>
        <dbReference type="ChEBI" id="CHEBI:57595"/>
    </ligand>
</feature>
<dbReference type="GO" id="GO:0005524">
    <property type="term" value="F:ATP binding"/>
    <property type="evidence" value="ECO:0007669"/>
    <property type="project" value="UniProtKB-KW"/>
</dbReference>
<feature type="binding site" evidence="8">
    <location>
        <position position="141"/>
    </location>
    <ligand>
        <name>L-histidine</name>
        <dbReference type="ChEBI" id="CHEBI:57595"/>
    </ligand>
</feature>
<accession>A0A7G9G2N9</accession>
<evidence type="ECO:0000256" key="8">
    <source>
        <dbReference type="PIRSR" id="PIRSR001549-1"/>
    </source>
</evidence>